<dbReference type="Pfam" id="PF13671">
    <property type="entry name" value="AAA_33"/>
    <property type="match status" value="1"/>
</dbReference>
<dbReference type="Proteomes" id="UP000274327">
    <property type="component" value="Unassembled WGS sequence"/>
</dbReference>
<dbReference type="AlphaFoldDB" id="A0A3R8QVX4"/>
<reference evidence="1 2" key="1">
    <citation type="submission" date="2018-07" db="EMBL/GenBank/DDBJ databases">
        <title>Brachybacteriurn paraconglorneratum KCTC 9916.</title>
        <authorList>
            <person name="Li Y."/>
        </authorList>
    </citation>
    <scope>NUCLEOTIDE SEQUENCE [LARGE SCALE GENOMIC DNA]</scope>
    <source>
        <strain evidence="1 2">KCTC 9916</strain>
    </source>
</reference>
<sequence>MTAPALLLLNGAPGSGKSTLAALLAARRPLALALDVDQLKHSLGGWEEDLHRSGLQARRLALALAGRHLADGHDVLIGQYLAHPAFPDQLAQLAAEAGARFVEAALVADEATLAARLASRRAAPDRPEQAANGRHVGPADAAAHLAALDALLEGRPHVHRLDARLPREELACALGRILDAPASKEHRP</sequence>
<protein>
    <submittedName>
        <fullName evidence="1">Uncharacterized protein</fullName>
    </submittedName>
</protein>
<organism evidence="1 2">
    <name type="scientific">Brachybacterium paraconglomeratum</name>
    <dbReference type="NCBI Taxonomy" id="173362"/>
    <lineage>
        <taxon>Bacteria</taxon>
        <taxon>Bacillati</taxon>
        <taxon>Actinomycetota</taxon>
        <taxon>Actinomycetes</taxon>
        <taxon>Micrococcales</taxon>
        <taxon>Dermabacteraceae</taxon>
        <taxon>Brachybacterium</taxon>
    </lineage>
</organism>
<dbReference type="InterPro" id="IPR027417">
    <property type="entry name" value="P-loop_NTPase"/>
</dbReference>
<gene>
    <name evidence="1" type="ORF">DS079_00855</name>
</gene>
<keyword evidence="2" id="KW-1185">Reference proteome</keyword>
<evidence type="ECO:0000313" key="2">
    <source>
        <dbReference type="Proteomes" id="UP000274327"/>
    </source>
</evidence>
<dbReference type="EMBL" id="QOCI01000001">
    <property type="protein sequence ID" value="RRR19987.1"/>
    <property type="molecule type" value="Genomic_DNA"/>
</dbReference>
<dbReference type="SUPFAM" id="SSF52540">
    <property type="entry name" value="P-loop containing nucleoside triphosphate hydrolases"/>
    <property type="match status" value="1"/>
</dbReference>
<proteinExistence type="predicted"/>
<name>A0A3R8QVX4_9MICO</name>
<comment type="caution">
    <text evidence="1">The sequence shown here is derived from an EMBL/GenBank/DDBJ whole genome shotgun (WGS) entry which is preliminary data.</text>
</comment>
<dbReference type="RefSeq" id="WP_126984431.1">
    <property type="nucleotide sequence ID" value="NZ_JALXWX010000146.1"/>
</dbReference>
<dbReference type="GeneID" id="78119580"/>
<evidence type="ECO:0000313" key="1">
    <source>
        <dbReference type="EMBL" id="RRR19987.1"/>
    </source>
</evidence>
<accession>A0A3R8QVX4</accession>
<dbReference type="Gene3D" id="3.40.50.300">
    <property type="entry name" value="P-loop containing nucleotide triphosphate hydrolases"/>
    <property type="match status" value="1"/>
</dbReference>